<keyword evidence="1" id="KW-1185">Reference proteome</keyword>
<gene>
    <name evidence="2" type="primary">LOC104593332</name>
</gene>
<evidence type="ECO:0000313" key="2">
    <source>
        <dbReference type="RefSeq" id="XP_010251391.1"/>
    </source>
</evidence>
<protein>
    <submittedName>
        <fullName evidence="2">Uncharacterized protein LOC104593332</fullName>
    </submittedName>
</protein>
<dbReference type="InParanoid" id="A0A1U7ZIM8"/>
<dbReference type="RefSeq" id="XP_010251391.1">
    <property type="nucleotide sequence ID" value="XM_010253089.2"/>
</dbReference>
<organism evidence="1 2">
    <name type="scientific">Nelumbo nucifera</name>
    <name type="common">Sacred lotus</name>
    <dbReference type="NCBI Taxonomy" id="4432"/>
    <lineage>
        <taxon>Eukaryota</taxon>
        <taxon>Viridiplantae</taxon>
        <taxon>Streptophyta</taxon>
        <taxon>Embryophyta</taxon>
        <taxon>Tracheophyta</taxon>
        <taxon>Spermatophyta</taxon>
        <taxon>Magnoliopsida</taxon>
        <taxon>Proteales</taxon>
        <taxon>Nelumbonaceae</taxon>
        <taxon>Nelumbo</taxon>
    </lineage>
</organism>
<dbReference type="KEGG" id="nnu:104593332"/>
<proteinExistence type="predicted"/>
<name>A0A1U7ZIM8_NELNU</name>
<dbReference type="OrthoDB" id="1937542at2759"/>
<dbReference type="AlphaFoldDB" id="A0A1U7ZIM8"/>
<reference evidence="2" key="1">
    <citation type="submission" date="2025-08" db="UniProtKB">
        <authorList>
            <consortium name="RefSeq"/>
        </authorList>
    </citation>
    <scope>IDENTIFICATION</scope>
</reference>
<evidence type="ECO:0000313" key="1">
    <source>
        <dbReference type="Proteomes" id="UP000189703"/>
    </source>
</evidence>
<dbReference type="Proteomes" id="UP000189703">
    <property type="component" value="Unplaced"/>
</dbReference>
<dbReference type="GeneID" id="104593332"/>
<accession>A0A1U7ZIM8</accession>
<sequence length="110" mass="12431">MSKDLNATFVRVRRTANVLADTLAKKGSSGNKCFGHYSRGSFSWTTPNQWRGSYALKGLKIKLDGTHLKICGELLQPKLTKAADKRGRTMWKSVRAALMWTIWEERNAES</sequence>